<dbReference type="Proteomes" id="UP000003704">
    <property type="component" value="Unassembled WGS sequence"/>
</dbReference>
<sequence length="152" mass="16818">MHPACQQRSIITCTYRRTMLRRSSFRLPLLIALIGLMLLVRMVNPHRHQHLRSADGEPATIGTVHSHVLTHLADIASPHSADDLDHDVKLLADEGTSFSIGLEVPTIAILILLWLAAIDTGSALLQPERRRPLHRFRIPALPPPLRGPPAPA</sequence>
<dbReference type="AlphaFoldDB" id="I8I4J3"/>
<dbReference type="EMBL" id="AKGD01000001">
    <property type="protein sequence ID" value="EIT71151.1"/>
    <property type="molecule type" value="Genomic_DNA"/>
</dbReference>
<keyword evidence="1" id="KW-0472">Membrane</keyword>
<keyword evidence="1" id="KW-0812">Transmembrane</keyword>
<feature type="transmembrane region" description="Helical" evidence="1">
    <location>
        <begin position="25"/>
        <end position="43"/>
    </location>
</feature>
<keyword evidence="3" id="KW-1185">Reference proteome</keyword>
<organism evidence="2 3">
    <name type="scientific">Hydrocarboniphaga effusa AP103</name>
    <dbReference type="NCBI Taxonomy" id="1172194"/>
    <lineage>
        <taxon>Bacteria</taxon>
        <taxon>Pseudomonadati</taxon>
        <taxon>Pseudomonadota</taxon>
        <taxon>Gammaproteobacteria</taxon>
        <taxon>Nevskiales</taxon>
        <taxon>Nevskiaceae</taxon>
        <taxon>Hydrocarboniphaga</taxon>
    </lineage>
</organism>
<keyword evidence="1" id="KW-1133">Transmembrane helix</keyword>
<reference evidence="2 3" key="1">
    <citation type="journal article" date="2012" name="J. Bacteriol.">
        <title>Genome Sequence of n-Alkane-Degrading Hydrocarboniphaga effusa Strain AP103T (ATCC BAA-332T).</title>
        <authorList>
            <person name="Chang H.K."/>
            <person name="Zylstra G.J."/>
            <person name="Chae J.C."/>
        </authorList>
    </citation>
    <scope>NUCLEOTIDE SEQUENCE [LARGE SCALE GENOMIC DNA]</scope>
    <source>
        <strain evidence="2 3">AP103</strain>
    </source>
</reference>
<accession>I8I4J3</accession>
<name>I8I4J3_9GAMM</name>
<protein>
    <submittedName>
        <fullName evidence="2">Uncharacterized protein</fullName>
    </submittedName>
</protein>
<evidence type="ECO:0000313" key="2">
    <source>
        <dbReference type="EMBL" id="EIT71151.1"/>
    </source>
</evidence>
<dbReference type="STRING" id="1172194.WQQ_12880"/>
<dbReference type="RefSeq" id="WP_007184242.1">
    <property type="nucleotide sequence ID" value="NZ_AKGD01000001.1"/>
</dbReference>
<evidence type="ECO:0000256" key="1">
    <source>
        <dbReference type="SAM" id="Phobius"/>
    </source>
</evidence>
<feature type="transmembrane region" description="Helical" evidence="1">
    <location>
        <begin position="107"/>
        <end position="125"/>
    </location>
</feature>
<gene>
    <name evidence="2" type="ORF">WQQ_12880</name>
</gene>
<evidence type="ECO:0000313" key="3">
    <source>
        <dbReference type="Proteomes" id="UP000003704"/>
    </source>
</evidence>
<proteinExistence type="predicted"/>
<comment type="caution">
    <text evidence="2">The sequence shown here is derived from an EMBL/GenBank/DDBJ whole genome shotgun (WGS) entry which is preliminary data.</text>
</comment>